<gene>
    <name evidence="2" type="ORF">V5N11_008051</name>
</gene>
<dbReference type="InterPro" id="IPR045882">
    <property type="entry name" value="GPT1/2"/>
</dbReference>
<dbReference type="Proteomes" id="UP001558713">
    <property type="component" value="Unassembled WGS sequence"/>
</dbReference>
<keyword evidence="3" id="KW-1185">Reference proteome</keyword>
<feature type="region of interest" description="Disordered" evidence="1">
    <location>
        <begin position="52"/>
        <end position="99"/>
    </location>
</feature>
<feature type="compositionally biased region" description="Polar residues" evidence="1">
    <location>
        <begin position="68"/>
        <end position="94"/>
    </location>
</feature>
<protein>
    <submittedName>
        <fullName evidence="2">Uncharacterized protein</fullName>
    </submittedName>
</protein>
<reference evidence="2 3" key="1">
    <citation type="submission" date="2024-04" db="EMBL/GenBank/DDBJ databases">
        <title>Genome assembly C_amara_ONT_v2.</title>
        <authorList>
            <person name="Yant L."/>
            <person name="Moore C."/>
            <person name="Slenker M."/>
        </authorList>
    </citation>
    <scope>NUCLEOTIDE SEQUENCE [LARGE SCALE GENOMIC DNA]</scope>
    <source>
        <tissue evidence="2">Leaf</tissue>
    </source>
</reference>
<evidence type="ECO:0000256" key="1">
    <source>
        <dbReference type="SAM" id="MobiDB-lite"/>
    </source>
</evidence>
<accession>A0ABD1AWB5</accession>
<feature type="region of interest" description="Disordered" evidence="1">
    <location>
        <begin position="212"/>
        <end position="252"/>
    </location>
</feature>
<dbReference type="PANTHER" id="PTHR33737:SF19">
    <property type="entry name" value="BNAA10G12980D PROTEIN"/>
    <property type="match status" value="1"/>
</dbReference>
<dbReference type="EMBL" id="JBANAX010000447">
    <property type="protein sequence ID" value="KAL1208574.1"/>
    <property type="molecule type" value="Genomic_DNA"/>
</dbReference>
<feature type="compositionally biased region" description="Polar residues" evidence="1">
    <location>
        <begin position="213"/>
        <end position="226"/>
    </location>
</feature>
<evidence type="ECO:0000313" key="3">
    <source>
        <dbReference type="Proteomes" id="UP001558713"/>
    </source>
</evidence>
<organism evidence="2 3">
    <name type="scientific">Cardamine amara subsp. amara</name>
    <dbReference type="NCBI Taxonomy" id="228776"/>
    <lineage>
        <taxon>Eukaryota</taxon>
        <taxon>Viridiplantae</taxon>
        <taxon>Streptophyta</taxon>
        <taxon>Embryophyta</taxon>
        <taxon>Tracheophyta</taxon>
        <taxon>Spermatophyta</taxon>
        <taxon>Magnoliopsida</taxon>
        <taxon>eudicotyledons</taxon>
        <taxon>Gunneridae</taxon>
        <taxon>Pentapetalae</taxon>
        <taxon>rosids</taxon>
        <taxon>malvids</taxon>
        <taxon>Brassicales</taxon>
        <taxon>Brassicaceae</taxon>
        <taxon>Cardamineae</taxon>
        <taxon>Cardamine</taxon>
    </lineage>
</organism>
<proteinExistence type="predicted"/>
<dbReference type="PANTHER" id="PTHR33737">
    <property type="entry name" value="OS05G0121800 PROTEIN"/>
    <property type="match status" value="1"/>
</dbReference>
<sequence length="252" mass="27563">MEKDLLDISGGEDEDYWLLKNTPKKGLSSFAGGKSGREKSYLNCSPLQIPRSSRIVPTRPPFSPIGRVTSNNNVEKPCSSVDTESVGKENTSGNKVELPKLSVERQQMKKKKKNAGFNLRKSLAWDRAFSTEEGVLDSSELSKITGTACQVGGDFLPAIQEEFRESMSASKYTSVSPGLQALEENLFNDLPVNSKHREKKFVTGILPKYASPSKAQSSLAQKNVISAQDLRSGSKRSGCPRPPPSSSYPFLT</sequence>
<evidence type="ECO:0000313" key="2">
    <source>
        <dbReference type="EMBL" id="KAL1208574.1"/>
    </source>
</evidence>
<comment type="caution">
    <text evidence="2">The sequence shown here is derived from an EMBL/GenBank/DDBJ whole genome shotgun (WGS) entry which is preliminary data.</text>
</comment>
<dbReference type="AlphaFoldDB" id="A0ABD1AWB5"/>
<name>A0ABD1AWB5_CARAN</name>